<evidence type="ECO:0000256" key="1">
    <source>
        <dbReference type="ARBA" id="ARBA00022574"/>
    </source>
</evidence>
<dbReference type="PANTHER" id="PTHR19877:SF13">
    <property type="entry name" value="SERINE-THREONINE KINASE RECEPTOR-ASSOCIATED PROTEIN"/>
    <property type="match status" value="1"/>
</dbReference>
<keyword evidence="3" id="KW-0677">Repeat</keyword>
<feature type="repeat" description="WD" evidence="7">
    <location>
        <begin position="69"/>
        <end position="110"/>
    </location>
</feature>
<dbReference type="PROSITE" id="PS50082">
    <property type="entry name" value="WD_REPEATS_2"/>
    <property type="match status" value="4"/>
</dbReference>
<dbReference type="SUPFAM" id="SSF50978">
    <property type="entry name" value="WD40 repeat-like"/>
    <property type="match status" value="1"/>
</dbReference>
<dbReference type="InterPro" id="IPR015943">
    <property type="entry name" value="WD40/YVTN_repeat-like_dom_sf"/>
</dbReference>
<accession>K0RGS4</accession>
<gene>
    <name evidence="8" type="ORF">THAOC_29316</name>
</gene>
<dbReference type="GO" id="GO:0032797">
    <property type="term" value="C:SMN complex"/>
    <property type="evidence" value="ECO:0007669"/>
    <property type="project" value="TreeGrafter"/>
</dbReference>
<dbReference type="PANTHER" id="PTHR19877">
    <property type="entry name" value="EUKARYOTIC TRANSLATION INITIATION FACTOR 3 SUBUNIT I"/>
    <property type="match status" value="1"/>
</dbReference>
<dbReference type="InterPro" id="IPR036322">
    <property type="entry name" value="WD40_repeat_dom_sf"/>
</dbReference>
<keyword evidence="9" id="KW-1185">Reference proteome</keyword>
<organism evidence="8 9">
    <name type="scientific">Thalassiosira oceanica</name>
    <name type="common">Marine diatom</name>
    <dbReference type="NCBI Taxonomy" id="159749"/>
    <lineage>
        <taxon>Eukaryota</taxon>
        <taxon>Sar</taxon>
        <taxon>Stramenopiles</taxon>
        <taxon>Ochrophyta</taxon>
        <taxon>Bacillariophyta</taxon>
        <taxon>Coscinodiscophyceae</taxon>
        <taxon>Thalassiosirophycidae</taxon>
        <taxon>Thalassiosirales</taxon>
        <taxon>Thalassiosiraceae</taxon>
        <taxon>Thalassiosira</taxon>
    </lineage>
</organism>
<evidence type="ECO:0000256" key="4">
    <source>
        <dbReference type="ARBA" id="ARBA00023187"/>
    </source>
</evidence>
<dbReference type="GO" id="GO:0000387">
    <property type="term" value="P:spliceosomal snRNP assembly"/>
    <property type="evidence" value="ECO:0007669"/>
    <property type="project" value="TreeGrafter"/>
</dbReference>
<protein>
    <recommendedName>
        <fullName evidence="6">Serine-threonine kinase receptor-associated protein</fullName>
    </recommendedName>
</protein>
<name>K0RGS4_THAOC</name>
<feature type="repeat" description="WD" evidence="7">
    <location>
        <begin position="308"/>
        <end position="341"/>
    </location>
</feature>
<evidence type="ECO:0000313" key="8">
    <source>
        <dbReference type="EMBL" id="EJK51509.1"/>
    </source>
</evidence>
<feature type="repeat" description="WD" evidence="7">
    <location>
        <begin position="110"/>
        <end position="145"/>
    </location>
</feature>
<comment type="caution">
    <text evidence="8">The sequence shown here is derived from an EMBL/GenBank/DDBJ whole genome shotgun (WGS) entry which is preliminary data.</text>
</comment>
<dbReference type="AlphaFoldDB" id="K0RGS4"/>
<comment type="similarity">
    <text evidence="5">Belongs to the WD repeat STRAP family.</text>
</comment>
<dbReference type="InterPro" id="IPR020472">
    <property type="entry name" value="WD40_PAC1"/>
</dbReference>
<dbReference type="Pfam" id="PF00400">
    <property type="entry name" value="WD40"/>
    <property type="match status" value="4"/>
</dbReference>
<reference evidence="8 9" key="1">
    <citation type="journal article" date="2012" name="Genome Biol.">
        <title>Genome and low-iron response of an oceanic diatom adapted to chronic iron limitation.</title>
        <authorList>
            <person name="Lommer M."/>
            <person name="Specht M."/>
            <person name="Roy A.S."/>
            <person name="Kraemer L."/>
            <person name="Andreson R."/>
            <person name="Gutowska M.A."/>
            <person name="Wolf J."/>
            <person name="Bergner S.V."/>
            <person name="Schilhabel M.B."/>
            <person name="Klostermeier U.C."/>
            <person name="Beiko R.G."/>
            <person name="Rosenstiel P."/>
            <person name="Hippler M."/>
            <person name="Laroche J."/>
        </authorList>
    </citation>
    <scope>NUCLEOTIDE SEQUENCE [LARGE SCALE GENOMIC DNA]</scope>
    <source>
        <strain evidence="8 9">CCMP1005</strain>
    </source>
</reference>
<keyword evidence="2" id="KW-0507">mRNA processing</keyword>
<sequence>MAAATLSRQIPIVCPGHTRPVAEVQFYTVDEPAERGSPDTSPRHFLVSACHDKSPMLRDAGTGDWIGTFRGHKGAVWSCRFDPSGYLAATASGDFSVQVWDAITGRSLYTFAHRHVVKCVDWSLDSRRLATGGHEGLLRVFDVENPKADPLTFVQASDKKISISKCSWIDNSTVLAAGEDGTIRFWNVDESDPSKQLVKSIKVGDMGIRDIELKTLDSGKTILTVSSGDTVSFYDASTCQKLKSHKMPIHFREEGGASLHPSGTKFITGGGRRGGSMASGASDGGGELGSDLLVYVYDYETGKVLETHRGHHGPVRCLRYHPDGKSYATGSEDGTIRLWTT</sequence>
<dbReference type="eggNOG" id="KOG0278">
    <property type="taxonomic scope" value="Eukaryota"/>
</dbReference>
<dbReference type="PROSITE" id="PS50294">
    <property type="entry name" value="WD_REPEATS_REGION"/>
    <property type="match status" value="2"/>
</dbReference>
<keyword evidence="4" id="KW-0508">mRNA splicing</keyword>
<evidence type="ECO:0000256" key="7">
    <source>
        <dbReference type="PROSITE-ProRule" id="PRU00221"/>
    </source>
</evidence>
<dbReference type="Gene3D" id="2.130.10.10">
    <property type="entry name" value="YVTN repeat-like/Quinoprotein amine dehydrogenase"/>
    <property type="match status" value="1"/>
</dbReference>
<evidence type="ECO:0000256" key="3">
    <source>
        <dbReference type="ARBA" id="ARBA00022737"/>
    </source>
</evidence>
<dbReference type="CDD" id="cd00200">
    <property type="entry name" value="WD40"/>
    <property type="match status" value="1"/>
</dbReference>
<evidence type="ECO:0000256" key="6">
    <source>
        <dbReference type="ARBA" id="ARBA00040390"/>
    </source>
</evidence>
<keyword evidence="1 7" id="KW-0853">WD repeat</keyword>
<dbReference type="SMART" id="SM00320">
    <property type="entry name" value="WD40"/>
    <property type="match status" value="6"/>
</dbReference>
<feature type="repeat" description="WD" evidence="7">
    <location>
        <begin position="170"/>
        <end position="196"/>
    </location>
</feature>
<evidence type="ECO:0000256" key="2">
    <source>
        <dbReference type="ARBA" id="ARBA00022664"/>
    </source>
</evidence>
<dbReference type="EMBL" id="AGNL01041523">
    <property type="protein sequence ID" value="EJK51509.1"/>
    <property type="molecule type" value="Genomic_DNA"/>
</dbReference>
<evidence type="ECO:0000313" key="9">
    <source>
        <dbReference type="Proteomes" id="UP000266841"/>
    </source>
</evidence>
<evidence type="ECO:0000256" key="5">
    <source>
        <dbReference type="ARBA" id="ARBA00038394"/>
    </source>
</evidence>
<dbReference type="OMA" id="DGFYGLW"/>
<dbReference type="InterPro" id="IPR001680">
    <property type="entry name" value="WD40_rpt"/>
</dbReference>
<proteinExistence type="inferred from homology"/>
<dbReference type="OrthoDB" id="200206at2759"/>
<dbReference type="PRINTS" id="PR00320">
    <property type="entry name" value="GPROTEINBRPT"/>
</dbReference>
<dbReference type="GO" id="GO:0003723">
    <property type="term" value="F:RNA binding"/>
    <property type="evidence" value="ECO:0007669"/>
    <property type="project" value="TreeGrafter"/>
</dbReference>
<dbReference type="Proteomes" id="UP000266841">
    <property type="component" value="Unassembled WGS sequence"/>
</dbReference>